<evidence type="ECO:0000313" key="1">
    <source>
        <dbReference type="Ensembl" id="ENSSSCP00015036096.1"/>
    </source>
</evidence>
<sequence>MPGSGFAGSYSSSIFNFLRTLHTVFRSGCTNLHSHQWCRKFPFSLHPLQHLFCRLVMMVILTGVRRYLIVVLICIFLKIIDVEYLFMSVLTI</sequence>
<proteinExistence type="predicted"/>
<reference evidence="1" key="1">
    <citation type="submission" date="2025-08" db="UniProtKB">
        <authorList>
            <consortium name="Ensembl"/>
        </authorList>
    </citation>
    <scope>IDENTIFICATION</scope>
</reference>
<name>A0A8D0PU75_PIG</name>
<dbReference type="Proteomes" id="UP000694726">
    <property type="component" value="Unplaced"/>
</dbReference>
<organism evidence="1 2">
    <name type="scientific">Sus scrofa</name>
    <name type="common">Pig</name>
    <dbReference type="NCBI Taxonomy" id="9823"/>
    <lineage>
        <taxon>Eukaryota</taxon>
        <taxon>Metazoa</taxon>
        <taxon>Chordata</taxon>
        <taxon>Craniata</taxon>
        <taxon>Vertebrata</taxon>
        <taxon>Euteleostomi</taxon>
        <taxon>Mammalia</taxon>
        <taxon>Eutheria</taxon>
        <taxon>Laurasiatheria</taxon>
        <taxon>Artiodactyla</taxon>
        <taxon>Suina</taxon>
        <taxon>Suidae</taxon>
        <taxon>Sus</taxon>
    </lineage>
</organism>
<dbReference type="AlphaFoldDB" id="A0A8D0PU75"/>
<dbReference type="Ensembl" id="ENSSSCT00015088520.1">
    <property type="protein sequence ID" value="ENSSSCP00015036096.1"/>
    <property type="gene ID" value="ENSSSCG00015066132.1"/>
</dbReference>
<evidence type="ECO:0000313" key="2">
    <source>
        <dbReference type="Proteomes" id="UP000694726"/>
    </source>
</evidence>
<protein>
    <submittedName>
        <fullName evidence="1">Uncharacterized protein</fullName>
    </submittedName>
</protein>
<accession>A0A8D0PU75</accession>